<dbReference type="InterPro" id="IPR029058">
    <property type="entry name" value="AB_hydrolase_fold"/>
</dbReference>
<proteinExistence type="predicted"/>
<reference evidence="1 2" key="1">
    <citation type="submission" date="2021-05" db="EMBL/GenBank/DDBJ databases">
        <title>Bacteria Genome sequencing.</title>
        <authorList>
            <person name="Takabe Y."/>
            <person name="Nakajima Y."/>
            <person name="Suzuki S."/>
            <person name="Shiozaki T."/>
        </authorList>
    </citation>
    <scope>NUCLEOTIDE SEQUENCE [LARGE SCALE GENOMIC DNA]</scope>
    <source>
        <strain evidence="1 2">AI_62</strain>
    </source>
</reference>
<organism evidence="1 2">
    <name type="scientific">Jannaschia pagri</name>
    <dbReference type="NCBI Taxonomy" id="2829797"/>
    <lineage>
        <taxon>Bacteria</taxon>
        <taxon>Pseudomonadati</taxon>
        <taxon>Pseudomonadota</taxon>
        <taxon>Alphaproteobacteria</taxon>
        <taxon>Rhodobacterales</taxon>
        <taxon>Roseobacteraceae</taxon>
        <taxon>Jannaschia</taxon>
    </lineage>
</organism>
<keyword evidence="2" id="KW-1185">Reference proteome</keyword>
<evidence type="ECO:0000313" key="1">
    <source>
        <dbReference type="EMBL" id="GIT94123.1"/>
    </source>
</evidence>
<protein>
    <recommendedName>
        <fullName evidence="3">Alpha/beta hydrolase</fullName>
    </recommendedName>
</protein>
<dbReference type="Proteomes" id="UP000786693">
    <property type="component" value="Unassembled WGS sequence"/>
</dbReference>
<gene>
    <name evidence="1" type="ORF">JANAI62_07460</name>
</gene>
<evidence type="ECO:0008006" key="3">
    <source>
        <dbReference type="Google" id="ProtNLM"/>
    </source>
</evidence>
<dbReference type="PANTHER" id="PTHR43265:SF1">
    <property type="entry name" value="ESTERASE ESTD"/>
    <property type="match status" value="1"/>
</dbReference>
<dbReference type="Gene3D" id="3.40.50.1820">
    <property type="entry name" value="alpha/beta hydrolase"/>
    <property type="match status" value="1"/>
</dbReference>
<sequence length="310" mass="32683">MTPRRALGGLALGAALLASGLAWRGVVDFDLSKHRTRDLSFEAGGAHLAGTLVLPETCDDGPVAVLVHGDGPQDRWSGQGYLPLVSALLEACIGVYSWDKPGVGDSTGDWLGQSMADRAVEAGTALQAVRAALGPERRIGFLGLSQAGWIVPRASAVVGPEFVVLTGVAVDWAAQGAYFDSRSDGRQGPPASPERAAFNTRNGAANAEADLPGLQGRVLALWGAEDLNVDPIANAATYEALAPRGTVAEVIPGATHSLLRSRWFQGQLQTDWPWWKVTLFTAMGRRAYAPDVLERITGWINGPGLSGARR</sequence>
<dbReference type="InterPro" id="IPR053145">
    <property type="entry name" value="AB_hydrolase_Est10"/>
</dbReference>
<dbReference type="EMBL" id="BPFH01000001">
    <property type="protein sequence ID" value="GIT94123.1"/>
    <property type="molecule type" value="Genomic_DNA"/>
</dbReference>
<comment type="caution">
    <text evidence="1">The sequence shown here is derived from an EMBL/GenBank/DDBJ whole genome shotgun (WGS) entry which is preliminary data.</text>
</comment>
<evidence type="ECO:0000313" key="2">
    <source>
        <dbReference type="Proteomes" id="UP000786693"/>
    </source>
</evidence>
<dbReference type="RefSeq" id="WP_220747617.1">
    <property type="nucleotide sequence ID" value="NZ_BPFH01000001.1"/>
</dbReference>
<accession>A0ABQ4NI71</accession>
<dbReference type="PANTHER" id="PTHR43265">
    <property type="entry name" value="ESTERASE ESTD"/>
    <property type="match status" value="1"/>
</dbReference>
<dbReference type="SUPFAM" id="SSF53474">
    <property type="entry name" value="alpha/beta-Hydrolases"/>
    <property type="match status" value="1"/>
</dbReference>
<name>A0ABQ4NI71_9RHOB</name>